<gene>
    <name evidence="3" type="ORF">BDK51DRAFT_22534</name>
</gene>
<dbReference type="InterPro" id="IPR011009">
    <property type="entry name" value="Kinase-like_dom_sf"/>
</dbReference>
<evidence type="ECO:0000256" key="1">
    <source>
        <dbReference type="ARBA" id="ARBA00009670"/>
    </source>
</evidence>
<evidence type="ECO:0000259" key="2">
    <source>
        <dbReference type="Pfam" id="PF03109"/>
    </source>
</evidence>
<reference evidence="4" key="1">
    <citation type="journal article" date="2018" name="Nat. Microbiol.">
        <title>Leveraging single-cell genomics to expand the fungal tree of life.</title>
        <authorList>
            <person name="Ahrendt S.R."/>
            <person name="Quandt C.A."/>
            <person name="Ciobanu D."/>
            <person name="Clum A."/>
            <person name="Salamov A."/>
            <person name="Andreopoulos B."/>
            <person name="Cheng J.F."/>
            <person name="Woyke T."/>
            <person name="Pelin A."/>
            <person name="Henrissat B."/>
            <person name="Reynolds N.K."/>
            <person name="Benny G.L."/>
            <person name="Smith M.E."/>
            <person name="James T.Y."/>
            <person name="Grigoriev I.V."/>
        </authorList>
    </citation>
    <scope>NUCLEOTIDE SEQUENCE [LARGE SCALE GENOMIC DNA]</scope>
</reference>
<dbReference type="GO" id="GO:0005739">
    <property type="term" value="C:mitochondrion"/>
    <property type="evidence" value="ECO:0007669"/>
    <property type="project" value="TreeGrafter"/>
</dbReference>
<name>A0A4P9VUV0_9FUNG</name>
<dbReference type="OrthoDB" id="1290869at2759"/>
<dbReference type="InterPro" id="IPR044095">
    <property type="entry name" value="ADCK2_dom"/>
</dbReference>
<organism evidence="3 4">
    <name type="scientific">Blyttiomyces helicus</name>
    <dbReference type="NCBI Taxonomy" id="388810"/>
    <lineage>
        <taxon>Eukaryota</taxon>
        <taxon>Fungi</taxon>
        <taxon>Fungi incertae sedis</taxon>
        <taxon>Chytridiomycota</taxon>
        <taxon>Chytridiomycota incertae sedis</taxon>
        <taxon>Chytridiomycetes</taxon>
        <taxon>Chytridiomycetes incertae sedis</taxon>
        <taxon>Blyttiomyces</taxon>
    </lineage>
</organism>
<dbReference type="Proteomes" id="UP000269721">
    <property type="component" value="Unassembled WGS sequence"/>
</dbReference>
<proteinExistence type="inferred from homology"/>
<evidence type="ECO:0000313" key="3">
    <source>
        <dbReference type="EMBL" id="RKO83381.1"/>
    </source>
</evidence>
<dbReference type="PANTHER" id="PTHR45890">
    <property type="entry name" value="AARF DOMAIN CONTAINING KINASE 2 (PREDICTED)"/>
    <property type="match status" value="1"/>
</dbReference>
<accession>A0A4P9VUV0</accession>
<protein>
    <submittedName>
        <fullName evidence="3">ABC1 family-domain-containing protein</fullName>
    </submittedName>
</protein>
<dbReference type="Pfam" id="PF03109">
    <property type="entry name" value="ABC1"/>
    <property type="match status" value="1"/>
</dbReference>
<dbReference type="CDD" id="cd13971">
    <property type="entry name" value="ADCK2-like"/>
    <property type="match status" value="1"/>
</dbReference>
<sequence length="480" mass="54269">LGQWASSRTDLFPPWVCSVLSKLQSDVSPHSLAQTRKAFRSEFGMDLEDVFYDFNETPIGVGSIAQVYTATLKPNPLVATSAPIRCAIKILHPGVEDKIKKDLAIMYMVTSLLNLLPGAQWLSLPEEVLMFGSMMTEQLDLRNEANNLDKFIINFRGQHRVSYPAPIEGLRRRTVLIERYLDGLPMEKFLSMGRSPFDTELADIALDSFLRMLILDNLVHADMHPGNIFVTFRGPSPDKGLASWIPFIEHTPGPIVDAATISDLASLSYPEWQRTMAQLRASGYTPHLVILDAGLVTHLSPTNLRNFLDLFHAITEFDGARVADLMVSRSRTPWTVIDLAGFRSEMDRFLTRIRVETLQLSRISVGDILALVFSMVRTHHIKIESDFANVGIGIMLLEGIGRRLFPEMDLLKEAVPILREAKRRRRHDGEELEEGLGALGSGPVYWKFWAYSNLRPVLRIGDEVFRQDLFEQAREFFPCD</sequence>
<dbReference type="InterPro" id="IPR052402">
    <property type="entry name" value="ADCK_kinase"/>
</dbReference>
<keyword evidence="4" id="KW-1185">Reference proteome</keyword>
<dbReference type="AlphaFoldDB" id="A0A4P9VUV0"/>
<dbReference type="EMBL" id="ML001302">
    <property type="protein sequence ID" value="RKO83381.1"/>
    <property type="molecule type" value="Genomic_DNA"/>
</dbReference>
<dbReference type="PANTHER" id="PTHR45890:SF1">
    <property type="entry name" value="AARF DOMAIN CONTAINING KINASE 2"/>
    <property type="match status" value="1"/>
</dbReference>
<dbReference type="SUPFAM" id="SSF56112">
    <property type="entry name" value="Protein kinase-like (PK-like)"/>
    <property type="match status" value="1"/>
</dbReference>
<dbReference type="InterPro" id="IPR004147">
    <property type="entry name" value="ABC1_dom"/>
</dbReference>
<feature type="non-terminal residue" evidence="3">
    <location>
        <position position="1"/>
    </location>
</feature>
<feature type="domain" description="ABC1 atypical kinase-like" evidence="2">
    <location>
        <begin position="22"/>
        <end position="231"/>
    </location>
</feature>
<evidence type="ECO:0000313" key="4">
    <source>
        <dbReference type="Proteomes" id="UP000269721"/>
    </source>
</evidence>
<comment type="similarity">
    <text evidence="1">Belongs to the protein kinase superfamily. ADCK protein kinase family.</text>
</comment>